<comment type="caution">
    <text evidence="1">The sequence shown here is derived from an EMBL/GenBank/DDBJ whole genome shotgun (WGS) entry which is preliminary data.</text>
</comment>
<dbReference type="EMBL" id="JANIAN010000063">
    <property type="protein sequence ID" value="MDD2109878.1"/>
    <property type="molecule type" value="Genomic_DNA"/>
</dbReference>
<dbReference type="InterPro" id="IPR011989">
    <property type="entry name" value="ARM-like"/>
</dbReference>
<dbReference type="SUPFAM" id="SSF48371">
    <property type="entry name" value="ARM repeat"/>
    <property type="match status" value="1"/>
</dbReference>
<proteinExistence type="predicted"/>
<protein>
    <submittedName>
        <fullName evidence="1">Uncharacterized protein</fullName>
    </submittedName>
</protein>
<dbReference type="Gene3D" id="1.25.10.10">
    <property type="entry name" value="Leucine-rich Repeat Variant"/>
    <property type="match status" value="1"/>
</dbReference>
<organism evidence="1 2">
    <name type="scientific">Pseudomonas asiatica</name>
    <dbReference type="NCBI Taxonomy" id="2219225"/>
    <lineage>
        <taxon>Bacteria</taxon>
        <taxon>Pseudomonadati</taxon>
        <taxon>Pseudomonadota</taxon>
        <taxon>Gammaproteobacteria</taxon>
        <taxon>Pseudomonadales</taxon>
        <taxon>Pseudomonadaceae</taxon>
        <taxon>Pseudomonas</taxon>
    </lineage>
</organism>
<dbReference type="AlphaFoldDB" id="A0A9X4D4R1"/>
<dbReference type="Proteomes" id="UP001150678">
    <property type="component" value="Unassembled WGS sequence"/>
</dbReference>
<dbReference type="RefSeq" id="WP_274079921.1">
    <property type="nucleotide sequence ID" value="NZ_JANIAN010000063.1"/>
</dbReference>
<accession>A0A9X4D4R1</accession>
<reference evidence="1" key="1">
    <citation type="submission" date="2022-07" db="EMBL/GenBank/DDBJ databases">
        <title>Multi-strain Analysis of Pseudomonas putida Reveals Metabolic and Genetic Diversity.</title>
        <authorList>
            <person name="Monk J.M."/>
        </authorList>
    </citation>
    <scope>NUCLEOTIDE SEQUENCE</scope>
    <source>
        <strain evidence="1">17514</strain>
    </source>
</reference>
<gene>
    <name evidence="1" type="ORF">NP533_27205</name>
</gene>
<evidence type="ECO:0000313" key="1">
    <source>
        <dbReference type="EMBL" id="MDD2109878.1"/>
    </source>
</evidence>
<sequence>MIISAAEFLSLIESDDPTLKSRAISDEAEMHVWESMIEQHADYELIISQNNTIPIIILAKLARSANWRTRHAVARKRKLGLDSIQLLSRDEEPRVRQAIAANQKTPIEILERLSKDAVPNVKKVAHYNLDIRKKQHR</sequence>
<name>A0A9X4D4R1_9PSED</name>
<evidence type="ECO:0000313" key="2">
    <source>
        <dbReference type="Proteomes" id="UP001150678"/>
    </source>
</evidence>
<dbReference type="InterPro" id="IPR016024">
    <property type="entry name" value="ARM-type_fold"/>
</dbReference>